<keyword evidence="2" id="KW-0732">Signal</keyword>
<sequence length="124" mass="12948">MSNVIRTTKNVRRTTLAVCLATVMLLFGLTPVADATIAAGYNGSCCTILPHAACCESGAADGSDCVDQACGPDSTGAGRNLPTPDRGRTGHLCGKRDCTCRKRKSPGNSRKPTSIDRHSDHTAN</sequence>
<evidence type="ECO:0000256" key="1">
    <source>
        <dbReference type="SAM" id="MobiDB-lite"/>
    </source>
</evidence>
<reference evidence="4" key="1">
    <citation type="submission" date="2017-09" db="EMBL/GenBank/DDBJ databases">
        <title>Depth-based differentiation of microbial function through sediment-hosted aquifers and enrichment of novel symbionts in the deep terrestrial subsurface.</title>
        <authorList>
            <person name="Probst A.J."/>
            <person name="Ladd B."/>
            <person name="Jarett J.K."/>
            <person name="Geller-Mcgrath D.E."/>
            <person name="Sieber C.M.K."/>
            <person name="Emerson J.B."/>
            <person name="Anantharaman K."/>
            <person name="Thomas B.C."/>
            <person name="Malmstrom R."/>
            <person name="Stieglmeier M."/>
            <person name="Klingl A."/>
            <person name="Woyke T."/>
            <person name="Ryan C.M."/>
            <person name="Banfield J.F."/>
        </authorList>
    </citation>
    <scope>NUCLEOTIDE SEQUENCE [LARGE SCALE GENOMIC DNA]</scope>
</reference>
<dbReference type="EMBL" id="PFLC01000015">
    <property type="protein sequence ID" value="PIY63161.1"/>
    <property type="molecule type" value="Genomic_DNA"/>
</dbReference>
<evidence type="ECO:0000313" key="3">
    <source>
        <dbReference type="EMBL" id="PIY63161.1"/>
    </source>
</evidence>
<dbReference type="AlphaFoldDB" id="A0A2M7QAL8"/>
<evidence type="ECO:0000313" key="4">
    <source>
        <dbReference type="Proteomes" id="UP000230973"/>
    </source>
</evidence>
<feature type="chain" id="PRO_5014973713" evidence="2">
    <location>
        <begin position="36"/>
        <end position="124"/>
    </location>
</feature>
<accession>A0A2M7QAL8</accession>
<comment type="caution">
    <text evidence="3">The sequence shown here is derived from an EMBL/GenBank/DDBJ whole genome shotgun (WGS) entry which is preliminary data.</text>
</comment>
<feature type="signal peptide" evidence="2">
    <location>
        <begin position="1"/>
        <end position="35"/>
    </location>
</feature>
<feature type="region of interest" description="Disordered" evidence="1">
    <location>
        <begin position="73"/>
        <end position="124"/>
    </location>
</feature>
<name>A0A2M7QAL8_9BACT</name>
<dbReference type="Proteomes" id="UP000230973">
    <property type="component" value="Unassembled WGS sequence"/>
</dbReference>
<proteinExistence type="predicted"/>
<evidence type="ECO:0000256" key="2">
    <source>
        <dbReference type="SAM" id="SignalP"/>
    </source>
</evidence>
<gene>
    <name evidence="3" type="ORF">COY93_01375</name>
</gene>
<organism evidence="3 4">
    <name type="scientific">Candidatus Uhrbacteria bacterium CG_4_10_14_0_8_um_filter_58_22</name>
    <dbReference type="NCBI Taxonomy" id="1975029"/>
    <lineage>
        <taxon>Bacteria</taxon>
        <taxon>Candidatus Uhriibacteriota</taxon>
    </lineage>
</organism>
<protein>
    <submittedName>
        <fullName evidence="3">Uncharacterized protein</fullName>
    </submittedName>
</protein>
<feature type="compositionally biased region" description="Basic and acidic residues" evidence="1">
    <location>
        <begin position="113"/>
        <end position="124"/>
    </location>
</feature>